<proteinExistence type="predicted"/>
<keyword evidence="1" id="KW-1133">Transmembrane helix</keyword>
<dbReference type="GeneID" id="64345711"/>
<accession>A0ABT6HEF8</accession>
<gene>
    <name evidence="2" type="ORF">P1N92_08890</name>
</gene>
<sequence>MKKSTVYVVILALVLMFVSLISWIMKQSTFAILASNLGLLILAISYIWDNRNNMLK</sequence>
<evidence type="ECO:0000313" key="3">
    <source>
        <dbReference type="Proteomes" id="UP001529201"/>
    </source>
</evidence>
<feature type="transmembrane region" description="Helical" evidence="1">
    <location>
        <begin position="7"/>
        <end position="24"/>
    </location>
</feature>
<dbReference type="EMBL" id="JARGDN010000015">
    <property type="protein sequence ID" value="MDG9734219.1"/>
    <property type="molecule type" value="Genomic_DNA"/>
</dbReference>
<reference evidence="2 3" key="1">
    <citation type="submission" date="2023-02" db="EMBL/GenBank/DDBJ databases">
        <title>Antimicrobial susceptibility testing and tentative epidemiological cut-off values for Lactobacillaceae family species intended for ingestion.</title>
        <authorList>
            <person name="Noehr-Meldgaard K."/>
            <person name="Struve C."/>
            <person name="Ingmer H."/>
            <person name="Koza A."/>
            <person name="Al-Nakeeb K."/>
            <person name="Agersoe Y."/>
        </authorList>
    </citation>
    <scope>NUCLEOTIDE SEQUENCE [LARGE SCALE GENOMIC DNA]</scope>
    <source>
        <strain evidence="2 3">DSM 20193</strain>
    </source>
</reference>
<keyword evidence="1" id="KW-0472">Membrane</keyword>
<protein>
    <submittedName>
        <fullName evidence="2">Uncharacterized protein</fullName>
    </submittedName>
</protein>
<evidence type="ECO:0000313" key="2">
    <source>
        <dbReference type="EMBL" id="MDG9734219.1"/>
    </source>
</evidence>
<dbReference type="RefSeq" id="WP_010276193.1">
    <property type="nucleotide sequence ID" value="NZ_BMBO01000006.1"/>
</dbReference>
<organism evidence="2 3">
    <name type="scientific">Leuconostoc pseudomesenteroides</name>
    <dbReference type="NCBI Taxonomy" id="33968"/>
    <lineage>
        <taxon>Bacteria</taxon>
        <taxon>Bacillati</taxon>
        <taxon>Bacillota</taxon>
        <taxon>Bacilli</taxon>
        <taxon>Lactobacillales</taxon>
        <taxon>Lactobacillaceae</taxon>
        <taxon>Leuconostoc</taxon>
    </lineage>
</organism>
<name>A0ABT6HEF8_LEUPS</name>
<dbReference type="Proteomes" id="UP001529201">
    <property type="component" value="Unassembled WGS sequence"/>
</dbReference>
<keyword evidence="1" id="KW-0812">Transmembrane</keyword>
<evidence type="ECO:0000256" key="1">
    <source>
        <dbReference type="SAM" id="Phobius"/>
    </source>
</evidence>
<comment type="caution">
    <text evidence="2">The sequence shown here is derived from an EMBL/GenBank/DDBJ whole genome shotgun (WGS) entry which is preliminary data.</text>
</comment>
<feature type="transmembrane region" description="Helical" evidence="1">
    <location>
        <begin position="30"/>
        <end position="48"/>
    </location>
</feature>
<keyword evidence="3" id="KW-1185">Reference proteome</keyword>